<sequence>MQMQAISFQLSKSCIYHNPVQSPICLTTKTYVVNLFLYWYHGTKLAVQTFDPNNT</sequence>
<dbReference type="EMBL" id="GGEC01057959">
    <property type="protein sequence ID" value="MBX38443.1"/>
    <property type="molecule type" value="Transcribed_RNA"/>
</dbReference>
<protein>
    <submittedName>
        <fullName evidence="1">Uncharacterized protein</fullName>
    </submittedName>
</protein>
<name>A0A2P2N7K2_RHIMU</name>
<proteinExistence type="predicted"/>
<accession>A0A2P2N7K2</accession>
<reference evidence="1" key="1">
    <citation type="submission" date="2018-02" db="EMBL/GenBank/DDBJ databases">
        <title>Rhizophora mucronata_Transcriptome.</title>
        <authorList>
            <person name="Meera S.P."/>
            <person name="Sreeshan A."/>
            <person name="Augustine A."/>
        </authorList>
    </citation>
    <scope>NUCLEOTIDE SEQUENCE</scope>
    <source>
        <tissue evidence="1">Leaf</tissue>
    </source>
</reference>
<dbReference type="AlphaFoldDB" id="A0A2P2N7K2"/>
<evidence type="ECO:0000313" key="1">
    <source>
        <dbReference type="EMBL" id="MBX38443.1"/>
    </source>
</evidence>
<organism evidence="1">
    <name type="scientific">Rhizophora mucronata</name>
    <name type="common">Asiatic mangrove</name>
    <dbReference type="NCBI Taxonomy" id="61149"/>
    <lineage>
        <taxon>Eukaryota</taxon>
        <taxon>Viridiplantae</taxon>
        <taxon>Streptophyta</taxon>
        <taxon>Embryophyta</taxon>
        <taxon>Tracheophyta</taxon>
        <taxon>Spermatophyta</taxon>
        <taxon>Magnoliopsida</taxon>
        <taxon>eudicotyledons</taxon>
        <taxon>Gunneridae</taxon>
        <taxon>Pentapetalae</taxon>
        <taxon>rosids</taxon>
        <taxon>fabids</taxon>
        <taxon>Malpighiales</taxon>
        <taxon>Rhizophoraceae</taxon>
        <taxon>Rhizophora</taxon>
    </lineage>
</organism>